<dbReference type="GO" id="GO:0005829">
    <property type="term" value="C:cytosol"/>
    <property type="evidence" value="ECO:0007669"/>
    <property type="project" value="TreeGrafter"/>
</dbReference>
<keyword evidence="6" id="KW-1185">Reference proteome</keyword>
<evidence type="ECO:0000313" key="5">
    <source>
        <dbReference type="EMBL" id="KAK0716783.1"/>
    </source>
</evidence>
<keyword evidence="2 3" id="KW-0456">Lyase</keyword>
<dbReference type="PANTHER" id="PTHR21240:SF30">
    <property type="entry name" value="AMIDOHYDROLASE-RELATED DOMAIN-CONTAINING PROTEIN-RELATED"/>
    <property type="match status" value="1"/>
</dbReference>
<dbReference type="InterPro" id="IPR006680">
    <property type="entry name" value="Amidohydro-rel"/>
</dbReference>
<evidence type="ECO:0000313" key="6">
    <source>
        <dbReference type="Proteomes" id="UP001172101"/>
    </source>
</evidence>
<protein>
    <submittedName>
        <fullName evidence="5">2-amino-3-carboxymuconate-6-semialdehyde decarboxylase</fullName>
    </submittedName>
</protein>
<comment type="similarity">
    <text evidence="3">Belongs to the metallo-dependent hydrolases superfamily.</text>
</comment>
<evidence type="ECO:0000256" key="1">
    <source>
        <dbReference type="ARBA" id="ARBA00022793"/>
    </source>
</evidence>
<dbReference type="GO" id="GO:0016787">
    <property type="term" value="F:hydrolase activity"/>
    <property type="evidence" value="ECO:0007669"/>
    <property type="project" value="InterPro"/>
</dbReference>
<keyword evidence="1 3" id="KW-0210">Decarboxylase</keyword>
<proteinExistence type="inferred from homology"/>
<dbReference type="AlphaFoldDB" id="A0AA40AJ32"/>
<dbReference type="GeneID" id="85327119"/>
<feature type="domain" description="Amidohydrolase-related" evidence="4">
    <location>
        <begin position="75"/>
        <end position="332"/>
    </location>
</feature>
<gene>
    <name evidence="5" type="ORF">B0T26DRAFT_740475</name>
</gene>
<dbReference type="Gene3D" id="3.20.20.140">
    <property type="entry name" value="Metal-dependent hydrolases"/>
    <property type="match status" value="1"/>
</dbReference>
<dbReference type="InterPro" id="IPR032465">
    <property type="entry name" value="ACMSD"/>
</dbReference>
<dbReference type="PANTHER" id="PTHR21240">
    <property type="entry name" value="2-AMINO-3-CARBOXYLMUCONATE-6-SEMIALDEHYDE DECARBOXYLASE"/>
    <property type="match status" value="1"/>
</dbReference>
<dbReference type="GO" id="GO:0019748">
    <property type="term" value="P:secondary metabolic process"/>
    <property type="evidence" value="ECO:0007669"/>
    <property type="project" value="TreeGrafter"/>
</dbReference>
<evidence type="ECO:0000256" key="2">
    <source>
        <dbReference type="ARBA" id="ARBA00023239"/>
    </source>
</evidence>
<comment type="caution">
    <text evidence="5">The sequence shown here is derived from an EMBL/GenBank/DDBJ whole genome shotgun (WGS) entry which is preliminary data.</text>
</comment>
<dbReference type="RefSeq" id="XP_060295576.1">
    <property type="nucleotide sequence ID" value="XM_060443849.1"/>
</dbReference>
<dbReference type="Proteomes" id="UP001172101">
    <property type="component" value="Unassembled WGS sequence"/>
</dbReference>
<name>A0AA40AJ32_9PEZI</name>
<accession>A0AA40AJ32</accession>
<dbReference type="Pfam" id="PF04909">
    <property type="entry name" value="Amidohydro_2"/>
    <property type="match status" value="1"/>
</dbReference>
<dbReference type="SUPFAM" id="SSF51556">
    <property type="entry name" value="Metallo-dependent hydrolases"/>
    <property type="match status" value="1"/>
</dbReference>
<evidence type="ECO:0000256" key="3">
    <source>
        <dbReference type="RuleBase" id="RU366045"/>
    </source>
</evidence>
<reference evidence="5" key="1">
    <citation type="submission" date="2023-06" db="EMBL/GenBank/DDBJ databases">
        <title>Genome-scale phylogeny and comparative genomics of the fungal order Sordariales.</title>
        <authorList>
            <consortium name="Lawrence Berkeley National Laboratory"/>
            <person name="Hensen N."/>
            <person name="Bonometti L."/>
            <person name="Westerberg I."/>
            <person name="Brannstrom I.O."/>
            <person name="Guillou S."/>
            <person name="Cros-Aarteil S."/>
            <person name="Calhoun S."/>
            <person name="Haridas S."/>
            <person name="Kuo A."/>
            <person name="Mondo S."/>
            <person name="Pangilinan J."/>
            <person name="Riley R."/>
            <person name="LaButti K."/>
            <person name="Andreopoulos B."/>
            <person name="Lipzen A."/>
            <person name="Chen C."/>
            <person name="Yanf M."/>
            <person name="Daum C."/>
            <person name="Ng V."/>
            <person name="Clum A."/>
            <person name="Steindorff A."/>
            <person name="Ohm R."/>
            <person name="Martin F."/>
            <person name="Silar P."/>
            <person name="Natvig D."/>
            <person name="Lalanne C."/>
            <person name="Gautier V."/>
            <person name="Ament-velasquez S.L."/>
            <person name="Kruys A."/>
            <person name="Hutchinson M.I."/>
            <person name="Powell A.J."/>
            <person name="Barry K."/>
            <person name="Miller A.N."/>
            <person name="Grigoriev I.V."/>
            <person name="Debuchy R."/>
            <person name="Gladieux P."/>
            <person name="Thoren M.H."/>
            <person name="Johannesson H."/>
        </authorList>
    </citation>
    <scope>NUCLEOTIDE SEQUENCE</scope>
    <source>
        <strain evidence="5">SMH2392-1A</strain>
    </source>
</reference>
<organism evidence="5 6">
    <name type="scientific">Lasiosphaeria miniovina</name>
    <dbReference type="NCBI Taxonomy" id="1954250"/>
    <lineage>
        <taxon>Eukaryota</taxon>
        <taxon>Fungi</taxon>
        <taxon>Dikarya</taxon>
        <taxon>Ascomycota</taxon>
        <taxon>Pezizomycotina</taxon>
        <taxon>Sordariomycetes</taxon>
        <taxon>Sordariomycetidae</taxon>
        <taxon>Sordariales</taxon>
        <taxon>Lasiosphaeriaceae</taxon>
        <taxon>Lasiosphaeria</taxon>
    </lineage>
</organism>
<dbReference type="InterPro" id="IPR032466">
    <property type="entry name" value="Metal_Hydrolase"/>
</dbReference>
<dbReference type="GO" id="GO:0016831">
    <property type="term" value="F:carboxy-lyase activity"/>
    <property type="evidence" value="ECO:0007669"/>
    <property type="project" value="UniProtKB-KW"/>
</dbReference>
<evidence type="ECO:0000259" key="4">
    <source>
        <dbReference type="Pfam" id="PF04909"/>
    </source>
</evidence>
<sequence>MATQLALPKKLIALEEHSALASLGAGESVPFYADAHATFPAAAAKLFDLGAGRLRDMDAGGITLQVLSCTAGVGVGDPAGCRGANDELAAAVRASPSRLAAFAVLPMAFPDAAAAELERAVTQLGCVGALVDARLPDGAHYDAPAYWPLFAAAERLGAPLYLHPAPPSPGEVAARYAGNYPPRVAAGLASGGWAWHADAGLGFLKLCAAGVFDAYPRLKVVLGHNGEMVPAMLDRAARTLRKFGDASHPKRGLREVWDENVWVTTSGMYTTEAFDMLLKTTKAERVMFATDYPYDDMREARELVPALAKSGLLTQEELEDFAWRNAERFLGIVA</sequence>
<dbReference type="EMBL" id="JAUIRO010000004">
    <property type="protein sequence ID" value="KAK0716783.1"/>
    <property type="molecule type" value="Genomic_DNA"/>
</dbReference>